<feature type="binding site" evidence="6">
    <location>
        <position position="108"/>
    </location>
    <ligand>
        <name>[4Fe-4S] cluster</name>
        <dbReference type="ChEBI" id="CHEBI:49883"/>
        <note>4Fe-4S-S-AdoMet</note>
    </ligand>
</feature>
<evidence type="ECO:0000256" key="1">
    <source>
        <dbReference type="ARBA" id="ARBA00022485"/>
    </source>
</evidence>
<keyword evidence="4 6" id="KW-0408">Iron</keyword>
<dbReference type="AlphaFoldDB" id="A0A0S8JX45"/>
<dbReference type="GO" id="GO:0046872">
    <property type="term" value="F:metal ion binding"/>
    <property type="evidence" value="ECO:0007669"/>
    <property type="project" value="UniProtKB-KW"/>
</dbReference>
<dbReference type="InterPro" id="IPR027596">
    <property type="entry name" value="AmmeMemoSam_rS"/>
</dbReference>
<feature type="binding site" evidence="6">
    <location>
        <position position="101"/>
    </location>
    <ligand>
        <name>[4Fe-4S] cluster</name>
        <dbReference type="ChEBI" id="CHEBI:49883"/>
        <note>4Fe-4S-S-AdoMet</note>
    </ligand>
</feature>
<dbReference type="PANTHER" id="PTHR30352">
    <property type="entry name" value="PYRUVATE FORMATE-LYASE-ACTIVATING ENZYME"/>
    <property type="match status" value="1"/>
</dbReference>
<sequence>MSRVVKFAEAQEARYGYAVPKKALFYEKLSRKRVRCKLCPRTCIVSKGERGFCRVRENRDGEYYTLVHSNPCAVHIDPIEKKPLFHFYPGTKALSIATAGCNFTCKNCQNYDISQARPDDTANYDLSPARIVELAIEYATPTIAYTYTEPTVFYEYMLETAEAAHRKGVLNIYHSNGYIDQEALGKLVGYLDGANVDLKGFSNDFYKEITGGTLSPVLESLKTLKRSGVWLEITNLVIPTKNDSDGAIRDFCAWIESELGTDTPVHFSRFYPQYKLQNLPPTPVETLRKAANIAHAAGLDYVYIGNVPGVDEENTFCPQCGKTIIGRTGYRVHAYAIEDGRCGFCKAEIAGRWK</sequence>
<keyword evidence="5 6" id="KW-0411">Iron-sulfur</keyword>
<evidence type="ECO:0000256" key="6">
    <source>
        <dbReference type="PIRSR" id="PIRSR004869-50"/>
    </source>
</evidence>
<evidence type="ECO:0000256" key="5">
    <source>
        <dbReference type="ARBA" id="ARBA00023014"/>
    </source>
</evidence>
<evidence type="ECO:0000256" key="2">
    <source>
        <dbReference type="ARBA" id="ARBA00022691"/>
    </source>
</evidence>
<reference evidence="8 9" key="1">
    <citation type="journal article" date="2015" name="Microbiome">
        <title>Genomic resolution of linkages in carbon, nitrogen, and sulfur cycling among widespread estuary sediment bacteria.</title>
        <authorList>
            <person name="Baker B.J."/>
            <person name="Lazar C.S."/>
            <person name="Teske A.P."/>
            <person name="Dick G.J."/>
        </authorList>
    </citation>
    <scope>NUCLEOTIDE SEQUENCE [LARGE SCALE GENOMIC DNA]</scope>
    <source>
        <strain evidence="8">SM1_77</strain>
    </source>
</reference>
<dbReference type="InterPro" id="IPR016431">
    <property type="entry name" value="Pyrv-formate_lyase-activ_prd"/>
</dbReference>
<evidence type="ECO:0000256" key="4">
    <source>
        <dbReference type="ARBA" id="ARBA00023004"/>
    </source>
</evidence>
<dbReference type="NCBIfam" id="TIGR04337">
    <property type="entry name" value="AmmeMemoSam_rS"/>
    <property type="match status" value="1"/>
</dbReference>
<dbReference type="SFLD" id="SFLDG01101">
    <property type="entry name" value="Uncharacterised_Radical_SAM_Su"/>
    <property type="match status" value="1"/>
</dbReference>
<feature type="binding site" evidence="6">
    <location>
        <position position="105"/>
    </location>
    <ligand>
        <name>[4Fe-4S] cluster</name>
        <dbReference type="ChEBI" id="CHEBI:49883"/>
        <note>4Fe-4S-S-AdoMet</note>
    </ligand>
</feature>
<proteinExistence type="predicted"/>
<keyword evidence="3 6" id="KW-0479">Metal-binding</keyword>
<dbReference type="Pfam" id="PF04055">
    <property type="entry name" value="Radical_SAM"/>
    <property type="match status" value="1"/>
</dbReference>
<evidence type="ECO:0000256" key="3">
    <source>
        <dbReference type="ARBA" id="ARBA00022723"/>
    </source>
</evidence>
<protein>
    <recommendedName>
        <fullName evidence="7">Radical SAM core domain-containing protein</fullName>
    </recommendedName>
</protein>
<dbReference type="InterPro" id="IPR007197">
    <property type="entry name" value="rSAM"/>
</dbReference>
<comment type="cofactor">
    <cofactor evidence="6">
        <name>[4Fe-4S] cluster</name>
        <dbReference type="ChEBI" id="CHEBI:49883"/>
    </cofactor>
    <text evidence="6">Binds 1 [4Fe-4S] cluster. The cluster is coordinated with 3 cysteines and an exchangeable S-adenosyl-L-methionine.</text>
</comment>
<dbReference type="Proteomes" id="UP000050975">
    <property type="component" value="Unassembled WGS sequence"/>
</dbReference>
<dbReference type="InterPro" id="IPR034457">
    <property type="entry name" value="Organic_radical-activating"/>
</dbReference>
<keyword evidence="1" id="KW-0004">4Fe-4S</keyword>
<dbReference type="PANTHER" id="PTHR30352:SF5">
    <property type="entry name" value="PYRUVATE FORMATE-LYASE 1-ACTIVATING ENZYME"/>
    <property type="match status" value="1"/>
</dbReference>
<evidence type="ECO:0000313" key="9">
    <source>
        <dbReference type="Proteomes" id="UP000050975"/>
    </source>
</evidence>
<dbReference type="Gene3D" id="3.20.20.70">
    <property type="entry name" value="Aldolase class I"/>
    <property type="match status" value="1"/>
</dbReference>
<dbReference type="PROSITE" id="PS51918">
    <property type="entry name" value="RADICAL_SAM"/>
    <property type="match status" value="1"/>
</dbReference>
<dbReference type="InterPro" id="IPR013785">
    <property type="entry name" value="Aldolase_TIM"/>
</dbReference>
<name>A0A0S8JX45_UNCW3</name>
<comment type="caution">
    <text evidence="8">The sequence shown here is derived from an EMBL/GenBank/DDBJ whole genome shotgun (WGS) entry which is preliminary data.</text>
</comment>
<dbReference type="PIRSF" id="PIRSF004869">
    <property type="entry name" value="PflX_prd"/>
    <property type="match status" value="1"/>
</dbReference>
<keyword evidence="2 6" id="KW-0949">S-adenosyl-L-methionine</keyword>
<dbReference type="SUPFAM" id="SSF102114">
    <property type="entry name" value="Radical SAM enzymes"/>
    <property type="match status" value="1"/>
</dbReference>
<accession>A0A0S8JX45</accession>
<dbReference type="PATRIC" id="fig|1703778.3.peg.480"/>
<evidence type="ECO:0000313" key="8">
    <source>
        <dbReference type="EMBL" id="KPL14136.1"/>
    </source>
</evidence>
<dbReference type="GO" id="GO:0003824">
    <property type="term" value="F:catalytic activity"/>
    <property type="evidence" value="ECO:0007669"/>
    <property type="project" value="InterPro"/>
</dbReference>
<gene>
    <name evidence="8" type="ORF">AMJ74_03985</name>
</gene>
<dbReference type="GO" id="GO:0051539">
    <property type="term" value="F:4 iron, 4 sulfur cluster binding"/>
    <property type="evidence" value="ECO:0007669"/>
    <property type="project" value="UniProtKB-KW"/>
</dbReference>
<organism evidence="8 9">
    <name type="scientific">candidate division WOR_3 bacterium SM1_77</name>
    <dbReference type="NCBI Taxonomy" id="1703778"/>
    <lineage>
        <taxon>Bacteria</taxon>
        <taxon>Bacteria division WOR-3</taxon>
    </lineage>
</organism>
<dbReference type="InterPro" id="IPR058240">
    <property type="entry name" value="rSAM_sf"/>
</dbReference>
<dbReference type="CDD" id="cd01335">
    <property type="entry name" value="Radical_SAM"/>
    <property type="match status" value="1"/>
</dbReference>
<dbReference type="EMBL" id="LJVE01000065">
    <property type="protein sequence ID" value="KPL14136.1"/>
    <property type="molecule type" value="Genomic_DNA"/>
</dbReference>
<evidence type="ECO:0000259" key="7">
    <source>
        <dbReference type="PROSITE" id="PS51918"/>
    </source>
</evidence>
<feature type="domain" description="Radical SAM core" evidence="7">
    <location>
        <begin position="86"/>
        <end position="300"/>
    </location>
</feature>
<dbReference type="SFLD" id="SFLDS00029">
    <property type="entry name" value="Radical_SAM"/>
    <property type="match status" value="1"/>
</dbReference>